<name>A0A2V2N551_9EURY</name>
<dbReference type="Proteomes" id="UP000245657">
    <property type="component" value="Unassembled WGS sequence"/>
</dbReference>
<comment type="caution">
    <text evidence="2">The sequence shown here is derived from an EMBL/GenBank/DDBJ whole genome shotgun (WGS) entry which is preliminary data.</text>
</comment>
<proteinExistence type="predicted"/>
<evidence type="ECO:0000313" key="2">
    <source>
        <dbReference type="EMBL" id="PWR72886.1"/>
    </source>
</evidence>
<protein>
    <submittedName>
        <fullName evidence="2">ABC transporter permease</fullName>
    </submittedName>
</protein>
<keyword evidence="3" id="KW-1185">Reference proteome</keyword>
<dbReference type="OrthoDB" id="148043at2157"/>
<gene>
    <name evidence="2" type="ORF">DK846_07000</name>
</gene>
<evidence type="ECO:0000313" key="3">
    <source>
        <dbReference type="Proteomes" id="UP000245657"/>
    </source>
</evidence>
<dbReference type="AlphaFoldDB" id="A0A2V2N551"/>
<keyword evidence="1" id="KW-1133">Transmembrane helix</keyword>
<feature type="transmembrane region" description="Helical" evidence="1">
    <location>
        <begin position="6"/>
        <end position="27"/>
    </location>
</feature>
<keyword evidence="1" id="KW-0472">Membrane</keyword>
<sequence length="102" mass="11271">MSYLFYIAVFGSAACLFLWLRDIRIFMRTGLDGYRISARTGVIHTAITTAGAGEIMLFPSADILGIGIVLLGLYLQGQQKREVVFSTESVIDRALGKARIKR</sequence>
<accession>A0A2V2N551</accession>
<evidence type="ECO:0000256" key="1">
    <source>
        <dbReference type="SAM" id="Phobius"/>
    </source>
</evidence>
<reference evidence="2 3" key="1">
    <citation type="submission" date="2018-05" db="EMBL/GenBank/DDBJ databases">
        <title>Draft genome of Methanospirillum lacunae Ki8-1.</title>
        <authorList>
            <person name="Dueholm M.S."/>
            <person name="Nielsen P.H."/>
            <person name="Bakmann L.F."/>
            <person name="Otzen D.E."/>
        </authorList>
    </citation>
    <scope>NUCLEOTIDE SEQUENCE [LARGE SCALE GENOMIC DNA]</scope>
    <source>
        <strain evidence="2 3">Ki8-1</strain>
    </source>
</reference>
<keyword evidence="1" id="KW-0812">Transmembrane</keyword>
<dbReference type="EMBL" id="QGMY01000006">
    <property type="protein sequence ID" value="PWR72886.1"/>
    <property type="molecule type" value="Genomic_DNA"/>
</dbReference>
<organism evidence="2 3">
    <name type="scientific">Methanospirillum lacunae</name>
    <dbReference type="NCBI Taxonomy" id="668570"/>
    <lineage>
        <taxon>Archaea</taxon>
        <taxon>Methanobacteriati</taxon>
        <taxon>Methanobacteriota</taxon>
        <taxon>Stenosarchaea group</taxon>
        <taxon>Methanomicrobia</taxon>
        <taxon>Methanomicrobiales</taxon>
        <taxon>Methanospirillaceae</taxon>
        <taxon>Methanospirillum</taxon>
    </lineage>
</organism>